<dbReference type="PROSITE" id="PS01278">
    <property type="entry name" value="MTTASE_RADICAL"/>
    <property type="match status" value="1"/>
</dbReference>
<dbReference type="InterPro" id="IPR022946">
    <property type="entry name" value="UPF0313"/>
</dbReference>
<dbReference type="PANTHER" id="PTHR32331">
    <property type="entry name" value="UPF0313 PROTEIN YGIQ"/>
    <property type="match status" value="1"/>
</dbReference>
<keyword evidence="5" id="KW-0408">Iron</keyword>
<gene>
    <name evidence="9" type="ORF">DGMP_00940</name>
</gene>
<dbReference type="SFLD" id="SFLDG01069">
    <property type="entry name" value="UPF0313"/>
    <property type="match status" value="1"/>
</dbReference>
<evidence type="ECO:0000256" key="6">
    <source>
        <dbReference type="ARBA" id="ARBA00023014"/>
    </source>
</evidence>
<dbReference type="Pfam" id="PF08497">
    <property type="entry name" value="Radical_SAM_N"/>
    <property type="match status" value="1"/>
</dbReference>
<evidence type="ECO:0000256" key="1">
    <source>
        <dbReference type="ARBA" id="ARBA00001966"/>
    </source>
</evidence>
<protein>
    <submittedName>
        <fullName evidence="9">UPF0313 protein</fullName>
    </submittedName>
</protein>
<dbReference type="SFLD" id="SFLDG01082">
    <property type="entry name" value="B12-binding_domain_containing"/>
    <property type="match status" value="1"/>
</dbReference>
<keyword evidence="2" id="KW-0004">4Fe-4S</keyword>
<comment type="cofactor">
    <cofactor evidence="1">
        <name>[4Fe-4S] cluster</name>
        <dbReference type="ChEBI" id="CHEBI:49883"/>
    </cofactor>
</comment>
<dbReference type="Proteomes" id="UP000826725">
    <property type="component" value="Chromosome"/>
</dbReference>
<keyword evidence="6" id="KW-0411">Iron-sulfur</keyword>
<reference evidence="9" key="1">
    <citation type="submission" date="2020-09" db="EMBL/GenBank/DDBJ databases">
        <title>Desulfogranum mesoprofundum gen. nov., sp. nov., a novel mesophilic, sulfate-reducing chemolithoautotroph isolated from a deep-sea hydrothermal vent chimney in the Suiyo Seamount.</title>
        <authorList>
            <person name="Hashimoto Y."/>
            <person name="Nakagawa S."/>
        </authorList>
    </citation>
    <scope>NUCLEOTIDE SEQUENCE</scope>
    <source>
        <strain evidence="9">KT2</strain>
    </source>
</reference>
<dbReference type="GO" id="GO:0046872">
    <property type="term" value="F:metal ion binding"/>
    <property type="evidence" value="ECO:0007669"/>
    <property type="project" value="UniProtKB-KW"/>
</dbReference>
<evidence type="ECO:0000256" key="7">
    <source>
        <dbReference type="SAM" id="MobiDB-lite"/>
    </source>
</evidence>
<evidence type="ECO:0000256" key="4">
    <source>
        <dbReference type="ARBA" id="ARBA00022723"/>
    </source>
</evidence>
<dbReference type="KEGG" id="dbk:DGMP_00940"/>
<accession>A0A8D5FEV6</accession>
<dbReference type="SFLD" id="SFLDS00029">
    <property type="entry name" value="Radical_SAM"/>
    <property type="match status" value="1"/>
</dbReference>
<dbReference type="InterPro" id="IPR006638">
    <property type="entry name" value="Elp3/MiaA/NifB-like_rSAM"/>
</dbReference>
<dbReference type="EMBL" id="AP024086">
    <property type="protein sequence ID" value="BCL59401.1"/>
    <property type="molecule type" value="Genomic_DNA"/>
</dbReference>
<evidence type="ECO:0000313" key="9">
    <source>
        <dbReference type="EMBL" id="BCL59401.1"/>
    </source>
</evidence>
<evidence type="ECO:0000256" key="3">
    <source>
        <dbReference type="ARBA" id="ARBA00022691"/>
    </source>
</evidence>
<organism evidence="9 10">
    <name type="scientific">Desulfomarina profundi</name>
    <dbReference type="NCBI Taxonomy" id="2772557"/>
    <lineage>
        <taxon>Bacteria</taxon>
        <taxon>Pseudomonadati</taxon>
        <taxon>Thermodesulfobacteriota</taxon>
        <taxon>Desulfobulbia</taxon>
        <taxon>Desulfobulbales</taxon>
        <taxon>Desulfobulbaceae</taxon>
        <taxon>Desulfomarina</taxon>
    </lineage>
</organism>
<evidence type="ECO:0000256" key="2">
    <source>
        <dbReference type="ARBA" id="ARBA00022485"/>
    </source>
</evidence>
<evidence type="ECO:0000259" key="8">
    <source>
        <dbReference type="PROSITE" id="PS51918"/>
    </source>
</evidence>
<dbReference type="NCBIfam" id="TIGR03904">
    <property type="entry name" value="SAM_YgiQ"/>
    <property type="match status" value="1"/>
</dbReference>
<dbReference type="GO" id="GO:0003824">
    <property type="term" value="F:catalytic activity"/>
    <property type="evidence" value="ECO:0007669"/>
    <property type="project" value="InterPro"/>
</dbReference>
<dbReference type="Pfam" id="PF04055">
    <property type="entry name" value="Radical_SAM"/>
    <property type="match status" value="1"/>
</dbReference>
<evidence type="ECO:0000256" key="5">
    <source>
        <dbReference type="ARBA" id="ARBA00023004"/>
    </source>
</evidence>
<dbReference type="GO" id="GO:0051539">
    <property type="term" value="F:4 iron, 4 sulfur cluster binding"/>
    <property type="evidence" value="ECO:0007669"/>
    <property type="project" value="UniProtKB-KW"/>
</dbReference>
<keyword evidence="4" id="KW-0479">Metal-binding</keyword>
<evidence type="ECO:0000313" key="10">
    <source>
        <dbReference type="Proteomes" id="UP000826725"/>
    </source>
</evidence>
<proteinExistence type="predicted"/>
<feature type="region of interest" description="Disordered" evidence="7">
    <location>
        <begin position="564"/>
        <end position="590"/>
    </location>
</feature>
<dbReference type="AlphaFoldDB" id="A0A8D5FEV6"/>
<name>A0A8D5FEV6_9BACT</name>
<dbReference type="InterPro" id="IPR007197">
    <property type="entry name" value="rSAM"/>
</dbReference>
<sequence length="590" mass="66778">MATKQQLLPLPISWKECKGRGWSWFDILLITGDSYIDHPAFGVALIGRLLESQGYRVAILSQPRIDTDSDFRSFPPPRLFCGITAGCLDSIVANYTGNGKVRNSDDYSPNGNPWRKVKEKKDRHRPDRATLVYTSFARSAYRGTPIVLGGVEASLRRFVHYDYKQNRLRGSFLTDAKADILVFGMGERAILEIAQRLQKDGDLHGIAGTCRRMTERQLAEHFPHKELKNSRKLTILPSFSQITANKQLFLDAEKEIDNHLRSASPRPLLQKQQNHWVIQYPPAPPLNPHELDSLYELPFTRKPHPETLEIPAYRMIQHSVTIVRGCSGNCSFCAITRHQGPEIISRSIESIVRECERIVKMKSFRGTISDLGGPTANLYGTSCAIGSCKKKDCLYPVICPNLQNNESRFLELLKRVSAIKGVKHLFISSGLRMGLLLKTDKLLRKIITSHTPGTMKIAPEHSEKELLELMHKESHSLLCEFISKCRQIGEETGRIPLFTPYIITSHPGSTETAARKMTQKMKKLGLKIRKFQDFTPVPGTLSTAVYVAGIHPETKKPLVIPRSAKERSKERKILEQAFNLNHSRTSRRKK</sequence>
<dbReference type="RefSeq" id="WP_228855635.1">
    <property type="nucleotide sequence ID" value="NZ_AP024086.1"/>
</dbReference>
<feature type="compositionally biased region" description="Basic and acidic residues" evidence="7">
    <location>
        <begin position="564"/>
        <end position="574"/>
    </location>
</feature>
<dbReference type="PANTHER" id="PTHR32331:SF0">
    <property type="entry name" value="UPF0313 PROTEIN YGIQ"/>
    <property type="match status" value="1"/>
</dbReference>
<dbReference type="SMART" id="SM00729">
    <property type="entry name" value="Elp3"/>
    <property type="match status" value="1"/>
</dbReference>
<feature type="domain" description="Radical SAM core" evidence="8">
    <location>
        <begin position="312"/>
        <end position="583"/>
    </location>
</feature>
<keyword evidence="3" id="KW-0949">S-adenosyl-L-methionine</keyword>
<keyword evidence="10" id="KW-1185">Reference proteome</keyword>
<dbReference type="InterPro" id="IPR020612">
    <property type="entry name" value="Methylthiotransferase_CS"/>
</dbReference>
<dbReference type="PROSITE" id="PS51918">
    <property type="entry name" value="RADICAL_SAM"/>
    <property type="match status" value="1"/>
</dbReference>
<dbReference type="InterPro" id="IPR013704">
    <property type="entry name" value="UPF0313_N"/>
</dbReference>